<keyword evidence="4" id="KW-0560">Oxidoreductase</keyword>
<dbReference type="PANTHER" id="PTHR42877:SF4">
    <property type="entry name" value="FAD_NAD(P)-BINDING DOMAIN-CONTAINING PROTEIN-RELATED"/>
    <property type="match status" value="1"/>
</dbReference>
<dbReference type="RefSeq" id="XP_041290096.1">
    <property type="nucleotide sequence ID" value="XM_041432534.1"/>
</dbReference>
<comment type="similarity">
    <text evidence="1">Belongs to the FAD-binding monooxygenase family.</text>
</comment>
<sequence>MIDRLQRRVAIIGAGVGGLSQAIALKTKLGFHDFTIYEKGSEVGGVWRANTYPGCSSDVQIHWYSLSSDLYPYWNKSHGLQPEIQAYWIDLSKKYNLYPHIAFNTKVLSAEWDDAKQQYIIVAEDVFSGKRISSVAHVVISAVGILEAPRIPYEIPGVRKFQGASFHSAQWPGSIDLRNKRVAVIGNASSGAQFVPSVSEDPSVEVVNFIRTPSWFTTRPHIPYSDTKKWIFANIPLAMRLHRAWIMFWFDFPSLVHPSDKILKKRREAMTKYILDKAPSRYHDRMIPDYPPGCKRTVANSGFLDVLHRPNLTLNFDGIANIAENGIITKTGEMLPFDVIIYATGFISDRYPMHVRGSNGATIQGYYDAHGGPTAYLGTAVPDIPNFYLLAGPNTGIPGSTLFMEEVQVNPVRFLCVFTQVCYKVGYIHQLIEPVLSGSASSFTVKASHTDAYNARVQERISRSVFMQCHSWTRMNGTGKVFNPFPWAMTLWWWLLRKPNWNHYVTVGAEKWVWAKRRKAVKNSLKCAAVLTLLCSYIGSSAQTTWWQRLSVACNYSSKFSLCL</sequence>
<evidence type="ECO:0000256" key="2">
    <source>
        <dbReference type="ARBA" id="ARBA00022630"/>
    </source>
</evidence>
<keyword evidence="3" id="KW-0274">FAD</keyword>
<evidence type="ECO:0000313" key="5">
    <source>
        <dbReference type="EMBL" id="KAG2102230.1"/>
    </source>
</evidence>
<dbReference type="InterPro" id="IPR051209">
    <property type="entry name" value="FAD-bind_Monooxygenase_sf"/>
</dbReference>
<evidence type="ECO:0000256" key="3">
    <source>
        <dbReference type="ARBA" id="ARBA00022827"/>
    </source>
</evidence>
<gene>
    <name evidence="5" type="ORF">F5147DRAFT_616121</name>
</gene>
<dbReference type="Proteomes" id="UP000823399">
    <property type="component" value="Unassembled WGS sequence"/>
</dbReference>
<accession>A0A9P7JRH9</accession>
<reference evidence="5" key="1">
    <citation type="journal article" date="2020" name="New Phytol.">
        <title>Comparative genomics reveals dynamic genome evolution in host specialist ectomycorrhizal fungi.</title>
        <authorList>
            <person name="Lofgren L.A."/>
            <person name="Nguyen N.H."/>
            <person name="Vilgalys R."/>
            <person name="Ruytinx J."/>
            <person name="Liao H.L."/>
            <person name="Branco S."/>
            <person name="Kuo A."/>
            <person name="LaButti K."/>
            <person name="Lipzen A."/>
            <person name="Andreopoulos W."/>
            <person name="Pangilinan J."/>
            <person name="Riley R."/>
            <person name="Hundley H."/>
            <person name="Na H."/>
            <person name="Barry K."/>
            <person name="Grigoriev I.V."/>
            <person name="Stajich J.E."/>
            <person name="Kennedy P.G."/>
        </authorList>
    </citation>
    <scope>NUCLEOTIDE SEQUENCE</scope>
    <source>
        <strain evidence="5">FC423</strain>
    </source>
</reference>
<dbReference type="InterPro" id="IPR020946">
    <property type="entry name" value="Flavin_mOase-like"/>
</dbReference>
<protein>
    <submittedName>
        <fullName evidence="5">Uncharacterized protein</fullName>
    </submittedName>
</protein>
<dbReference type="GO" id="GO:0050661">
    <property type="term" value="F:NADP binding"/>
    <property type="evidence" value="ECO:0007669"/>
    <property type="project" value="InterPro"/>
</dbReference>
<dbReference type="Pfam" id="PF00743">
    <property type="entry name" value="FMO-like"/>
    <property type="match status" value="1"/>
</dbReference>
<dbReference type="OrthoDB" id="66881at2759"/>
<name>A0A9P7JRH9_9AGAM</name>
<dbReference type="GO" id="GO:0004499">
    <property type="term" value="F:N,N-dimethylaniline monooxygenase activity"/>
    <property type="evidence" value="ECO:0007669"/>
    <property type="project" value="InterPro"/>
</dbReference>
<keyword evidence="6" id="KW-1185">Reference proteome</keyword>
<dbReference type="PANTHER" id="PTHR42877">
    <property type="entry name" value="L-ORNITHINE N(5)-MONOOXYGENASE-RELATED"/>
    <property type="match status" value="1"/>
</dbReference>
<evidence type="ECO:0000256" key="1">
    <source>
        <dbReference type="ARBA" id="ARBA00010139"/>
    </source>
</evidence>
<evidence type="ECO:0000256" key="4">
    <source>
        <dbReference type="ARBA" id="ARBA00023002"/>
    </source>
</evidence>
<dbReference type="EMBL" id="JABBWM010000048">
    <property type="protein sequence ID" value="KAG2102230.1"/>
    <property type="molecule type" value="Genomic_DNA"/>
</dbReference>
<comment type="caution">
    <text evidence="5">The sequence shown here is derived from an EMBL/GenBank/DDBJ whole genome shotgun (WGS) entry which is preliminary data.</text>
</comment>
<keyword evidence="2" id="KW-0285">Flavoprotein</keyword>
<dbReference type="InterPro" id="IPR036188">
    <property type="entry name" value="FAD/NAD-bd_sf"/>
</dbReference>
<dbReference type="PRINTS" id="PR00370">
    <property type="entry name" value="FMOXYGENASE"/>
</dbReference>
<dbReference type="GO" id="GO:0050660">
    <property type="term" value="F:flavin adenine dinucleotide binding"/>
    <property type="evidence" value="ECO:0007669"/>
    <property type="project" value="InterPro"/>
</dbReference>
<dbReference type="Gene3D" id="3.50.50.60">
    <property type="entry name" value="FAD/NAD(P)-binding domain"/>
    <property type="match status" value="2"/>
</dbReference>
<dbReference type="InterPro" id="IPR000960">
    <property type="entry name" value="Flavin_mOase"/>
</dbReference>
<dbReference type="GeneID" id="64694793"/>
<dbReference type="SUPFAM" id="SSF51905">
    <property type="entry name" value="FAD/NAD(P)-binding domain"/>
    <property type="match status" value="2"/>
</dbReference>
<evidence type="ECO:0000313" key="6">
    <source>
        <dbReference type="Proteomes" id="UP000823399"/>
    </source>
</evidence>
<organism evidence="5 6">
    <name type="scientific">Suillus discolor</name>
    <dbReference type="NCBI Taxonomy" id="1912936"/>
    <lineage>
        <taxon>Eukaryota</taxon>
        <taxon>Fungi</taxon>
        <taxon>Dikarya</taxon>
        <taxon>Basidiomycota</taxon>
        <taxon>Agaricomycotina</taxon>
        <taxon>Agaricomycetes</taxon>
        <taxon>Agaricomycetidae</taxon>
        <taxon>Boletales</taxon>
        <taxon>Suillineae</taxon>
        <taxon>Suillaceae</taxon>
        <taxon>Suillus</taxon>
    </lineage>
</organism>
<proteinExistence type="inferred from homology"/>
<dbReference type="AlphaFoldDB" id="A0A9P7JRH9"/>